<dbReference type="GO" id="GO:0005829">
    <property type="term" value="C:cytosol"/>
    <property type="evidence" value="ECO:0007669"/>
    <property type="project" value="TreeGrafter"/>
</dbReference>
<dbReference type="EMBL" id="CABFNQ020000649">
    <property type="protein sequence ID" value="CAH0021067.1"/>
    <property type="molecule type" value="Genomic_DNA"/>
</dbReference>
<evidence type="ECO:0000256" key="4">
    <source>
        <dbReference type="ARBA" id="ARBA00022898"/>
    </source>
</evidence>
<dbReference type="Gene3D" id="3.40.640.10">
    <property type="entry name" value="Type I PLP-dependent aspartate aminotransferase-like (Major domain)"/>
    <property type="match status" value="1"/>
</dbReference>
<dbReference type="GO" id="GO:0006538">
    <property type="term" value="P:L-glutamate catabolic process"/>
    <property type="evidence" value="ECO:0007669"/>
    <property type="project" value="TreeGrafter"/>
</dbReference>
<comment type="similarity">
    <text evidence="2 8">Belongs to the group II decarboxylase family.</text>
</comment>
<dbReference type="EC" id="4.1.1.15" evidence="3"/>
<dbReference type="OrthoDB" id="5152799at2759"/>
<proteinExistence type="inferred from homology"/>
<keyword evidence="10" id="KW-1185">Reference proteome</keyword>
<organism evidence="9 10">
    <name type="scientific">Clonostachys rhizophaga</name>
    <dbReference type="NCBI Taxonomy" id="160324"/>
    <lineage>
        <taxon>Eukaryota</taxon>
        <taxon>Fungi</taxon>
        <taxon>Dikarya</taxon>
        <taxon>Ascomycota</taxon>
        <taxon>Pezizomycotina</taxon>
        <taxon>Sordariomycetes</taxon>
        <taxon>Hypocreomycetidae</taxon>
        <taxon>Hypocreales</taxon>
        <taxon>Bionectriaceae</taxon>
        <taxon>Clonostachys</taxon>
    </lineage>
</organism>
<dbReference type="GO" id="GO:0004351">
    <property type="term" value="F:glutamate decarboxylase activity"/>
    <property type="evidence" value="ECO:0007669"/>
    <property type="project" value="UniProtKB-EC"/>
</dbReference>
<gene>
    <name evidence="9" type="ORF">CRHIZ90672A_00017831</name>
</gene>
<dbReference type="InterPro" id="IPR010107">
    <property type="entry name" value="Glutamate_decarboxylase"/>
</dbReference>
<keyword evidence="5 8" id="KW-0456">Lyase</keyword>
<sequence length="283" mass="31903">MYSLPLFKCHSTDLVSVGVVMTLGNTYTGHFDPVDDDSRVLGRIKERTGHRIPIHVDAASRGFIAPFLNRPDFRWDFSNQYVDSINASGHKFGMTPPTIGWIIWRDDQCLPDGMVYRSSYLRGDNSSCTLTFSQSSYALVVQYYNLMRLGRQGFERSTNYCIDQCRQLATLLESTGWFKNLGGTETLKHTGTADKSSRLTALALPVIALSIESDIKQNHSLITEEKLSEELFRKGYSVPCATLLGGKDNKKILRIVIRPEMTEALLSSLYNTLYDIVHELLSK</sequence>
<evidence type="ECO:0000256" key="8">
    <source>
        <dbReference type="RuleBase" id="RU000382"/>
    </source>
</evidence>
<feature type="modified residue" description="N6-(pyridoxal phosphate)lysine" evidence="7">
    <location>
        <position position="91"/>
    </location>
</feature>
<comment type="catalytic activity">
    <reaction evidence="6">
        <text>L-glutamate + H(+) = 4-aminobutanoate + CO2</text>
        <dbReference type="Rhea" id="RHEA:17785"/>
        <dbReference type="ChEBI" id="CHEBI:15378"/>
        <dbReference type="ChEBI" id="CHEBI:16526"/>
        <dbReference type="ChEBI" id="CHEBI:29985"/>
        <dbReference type="ChEBI" id="CHEBI:59888"/>
        <dbReference type="EC" id="4.1.1.15"/>
    </reaction>
</comment>
<keyword evidence="4 7" id="KW-0663">Pyridoxal phosphate</keyword>
<evidence type="ECO:0000256" key="2">
    <source>
        <dbReference type="ARBA" id="ARBA00009533"/>
    </source>
</evidence>
<evidence type="ECO:0000313" key="10">
    <source>
        <dbReference type="Proteomes" id="UP000696573"/>
    </source>
</evidence>
<dbReference type="GO" id="GO:0030170">
    <property type="term" value="F:pyridoxal phosphate binding"/>
    <property type="evidence" value="ECO:0007669"/>
    <property type="project" value="InterPro"/>
</dbReference>
<dbReference type="Pfam" id="PF00282">
    <property type="entry name" value="Pyridoxal_deC"/>
    <property type="match status" value="1"/>
</dbReference>
<evidence type="ECO:0000313" key="9">
    <source>
        <dbReference type="EMBL" id="CAH0021067.1"/>
    </source>
</evidence>
<dbReference type="Gene3D" id="3.90.1150.160">
    <property type="match status" value="1"/>
</dbReference>
<protein>
    <recommendedName>
        <fullName evidence="3">glutamate decarboxylase</fullName>
        <ecNumber evidence="3">4.1.1.15</ecNumber>
    </recommendedName>
</protein>
<evidence type="ECO:0000256" key="3">
    <source>
        <dbReference type="ARBA" id="ARBA00012421"/>
    </source>
</evidence>
<dbReference type="InterPro" id="IPR015421">
    <property type="entry name" value="PyrdxlP-dep_Trfase_major"/>
</dbReference>
<dbReference type="PANTHER" id="PTHR43321">
    <property type="entry name" value="GLUTAMATE DECARBOXYLASE"/>
    <property type="match status" value="1"/>
</dbReference>
<dbReference type="InterPro" id="IPR015424">
    <property type="entry name" value="PyrdxlP-dep_Trfase"/>
</dbReference>
<evidence type="ECO:0000256" key="1">
    <source>
        <dbReference type="ARBA" id="ARBA00001933"/>
    </source>
</evidence>
<evidence type="ECO:0000256" key="7">
    <source>
        <dbReference type="PIRSR" id="PIRSR602129-50"/>
    </source>
</evidence>
<reference evidence="9" key="1">
    <citation type="submission" date="2021-10" db="EMBL/GenBank/DDBJ databases">
        <authorList>
            <person name="Piombo E."/>
        </authorList>
    </citation>
    <scope>NUCLEOTIDE SEQUENCE</scope>
</reference>
<accession>A0A9N9YL21</accession>
<name>A0A9N9YL21_9HYPO</name>
<dbReference type="SUPFAM" id="SSF53383">
    <property type="entry name" value="PLP-dependent transferases"/>
    <property type="match status" value="1"/>
</dbReference>
<dbReference type="InterPro" id="IPR002129">
    <property type="entry name" value="PyrdxlP-dep_de-COase"/>
</dbReference>
<comment type="cofactor">
    <cofactor evidence="1 7 8">
        <name>pyridoxal 5'-phosphate</name>
        <dbReference type="ChEBI" id="CHEBI:597326"/>
    </cofactor>
</comment>
<evidence type="ECO:0000256" key="5">
    <source>
        <dbReference type="ARBA" id="ARBA00023239"/>
    </source>
</evidence>
<dbReference type="Proteomes" id="UP000696573">
    <property type="component" value="Unassembled WGS sequence"/>
</dbReference>
<dbReference type="AlphaFoldDB" id="A0A9N9YL21"/>
<dbReference type="PANTHER" id="PTHR43321:SF3">
    <property type="entry name" value="GLUTAMATE DECARBOXYLASE"/>
    <property type="match status" value="1"/>
</dbReference>
<comment type="caution">
    <text evidence="9">The sequence shown here is derived from an EMBL/GenBank/DDBJ whole genome shotgun (WGS) entry which is preliminary data.</text>
</comment>
<evidence type="ECO:0000256" key="6">
    <source>
        <dbReference type="ARBA" id="ARBA00048868"/>
    </source>
</evidence>